<dbReference type="AlphaFoldDB" id="A0A844B1P1"/>
<gene>
    <name evidence="2" type="ORF">GHT07_15270</name>
</gene>
<dbReference type="Gene3D" id="3.40.630.30">
    <property type="match status" value="1"/>
</dbReference>
<sequence>MAELPTLVTQEQAMTHTDLILAQARAHTNVAGVLPSNPLPTASTGLEHFDDVFDCSVARGLRQRLACHRVRFQAYCVDNHFEDPTEHADGFETDTYDEHAVHSVLTHRSTGNPIGTVRIVLPQGGGRRRLLPIETLVPSLGRGEAVPFPIETTCEVSRFAVVKSIRHHTPTQGPEADLSPEEWRTTLLCLPLALIRASIEMPAQEGMTHVVAVMEPALLRHLSRFGVHFNRLGGLVEHHGLRQPCWADITTLLSGVQAQRPDVWEFLTDHGRIWPNPLVPGESTGGALRSPSSVAASAGA</sequence>
<dbReference type="OrthoDB" id="582214at2"/>
<protein>
    <submittedName>
        <fullName evidence="2">PEP-CTERM/exosortase system-associated acyltransferase</fullName>
    </submittedName>
</protein>
<comment type="caution">
    <text evidence="2">The sequence shown here is derived from an EMBL/GenBank/DDBJ whole genome shotgun (WGS) entry which is preliminary data.</text>
</comment>
<evidence type="ECO:0000313" key="2">
    <source>
        <dbReference type="EMBL" id="MRD48648.1"/>
    </source>
</evidence>
<feature type="compositionally biased region" description="Polar residues" evidence="1">
    <location>
        <begin position="290"/>
        <end position="300"/>
    </location>
</feature>
<dbReference type="InterPro" id="IPR022484">
    <property type="entry name" value="PEP-CTERM/exosrtase_acylTfrase"/>
</dbReference>
<accession>A0A844B1P1</accession>
<proteinExistence type="predicted"/>
<organism evidence="2 3">
    <name type="scientific">Caenimonas koreensis DSM 17982</name>
    <dbReference type="NCBI Taxonomy" id="1121255"/>
    <lineage>
        <taxon>Bacteria</taxon>
        <taxon>Pseudomonadati</taxon>
        <taxon>Pseudomonadota</taxon>
        <taxon>Betaproteobacteria</taxon>
        <taxon>Burkholderiales</taxon>
        <taxon>Comamonadaceae</taxon>
        <taxon>Caenimonas</taxon>
    </lineage>
</organism>
<name>A0A844B1P1_9BURK</name>
<dbReference type="GO" id="GO:0016746">
    <property type="term" value="F:acyltransferase activity"/>
    <property type="evidence" value="ECO:0007669"/>
    <property type="project" value="UniProtKB-KW"/>
</dbReference>
<dbReference type="Pfam" id="PF13444">
    <property type="entry name" value="Acetyltransf_5"/>
    <property type="match status" value="1"/>
</dbReference>
<reference evidence="2 3" key="1">
    <citation type="submission" date="2019-11" db="EMBL/GenBank/DDBJ databases">
        <title>Caenimonas koreensis gen. nov., sp. nov., isolated from activated sludge.</title>
        <authorList>
            <person name="Seung H.R."/>
        </authorList>
    </citation>
    <scope>NUCLEOTIDE SEQUENCE [LARGE SCALE GENOMIC DNA]</scope>
    <source>
        <strain evidence="2 3">EMB320</strain>
    </source>
</reference>
<dbReference type="SUPFAM" id="SSF55729">
    <property type="entry name" value="Acyl-CoA N-acyltransferases (Nat)"/>
    <property type="match status" value="1"/>
</dbReference>
<keyword evidence="2" id="KW-0012">Acyltransferase</keyword>
<dbReference type="EMBL" id="WJBU01000014">
    <property type="protein sequence ID" value="MRD48648.1"/>
    <property type="molecule type" value="Genomic_DNA"/>
</dbReference>
<keyword evidence="3" id="KW-1185">Reference proteome</keyword>
<keyword evidence="2" id="KW-0808">Transferase</keyword>
<evidence type="ECO:0000256" key="1">
    <source>
        <dbReference type="SAM" id="MobiDB-lite"/>
    </source>
</evidence>
<dbReference type="Proteomes" id="UP000487350">
    <property type="component" value="Unassembled WGS sequence"/>
</dbReference>
<dbReference type="NCBIfam" id="TIGR03694">
    <property type="entry name" value="exosort_acyl"/>
    <property type="match status" value="1"/>
</dbReference>
<dbReference type="InterPro" id="IPR016181">
    <property type="entry name" value="Acyl_CoA_acyltransferase"/>
</dbReference>
<feature type="region of interest" description="Disordered" evidence="1">
    <location>
        <begin position="281"/>
        <end position="300"/>
    </location>
</feature>
<evidence type="ECO:0000313" key="3">
    <source>
        <dbReference type="Proteomes" id="UP000487350"/>
    </source>
</evidence>